<evidence type="ECO:0000313" key="4">
    <source>
        <dbReference type="EMBL" id="MFC1799964.1"/>
    </source>
</evidence>
<dbReference type="PANTHER" id="PTHR44591">
    <property type="entry name" value="STRESS RESPONSE REGULATOR PROTEIN 1"/>
    <property type="match status" value="1"/>
</dbReference>
<evidence type="ECO:0000259" key="3">
    <source>
        <dbReference type="PROSITE" id="PS50110"/>
    </source>
</evidence>
<dbReference type="Gene3D" id="3.40.50.2300">
    <property type="match status" value="1"/>
</dbReference>
<feature type="modified residue" description="4-aspartylphosphate" evidence="2">
    <location>
        <position position="53"/>
    </location>
</feature>
<dbReference type="InterPro" id="IPR050595">
    <property type="entry name" value="Bact_response_regulator"/>
</dbReference>
<reference evidence="4 5" key="1">
    <citation type="submission" date="2024-09" db="EMBL/GenBank/DDBJ databases">
        <authorList>
            <person name="D'Angelo T."/>
        </authorList>
    </citation>
    <scope>NUCLEOTIDE SEQUENCE [LARGE SCALE GENOMIC DNA]</scope>
    <source>
        <strain evidence="4">SAG AM-311-F02</strain>
    </source>
</reference>
<organism evidence="4 5">
    <name type="scientific">Eiseniibacteriota bacterium</name>
    <dbReference type="NCBI Taxonomy" id="2212470"/>
    <lineage>
        <taxon>Bacteria</taxon>
        <taxon>Candidatus Eiseniibacteriota</taxon>
    </lineage>
</organism>
<gene>
    <name evidence="4" type="ORF">ACFL2Z_03530</name>
</gene>
<evidence type="ECO:0000313" key="5">
    <source>
        <dbReference type="Proteomes" id="UP001594288"/>
    </source>
</evidence>
<dbReference type="InterPro" id="IPR011006">
    <property type="entry name" value="CheY-like_superfamily"/>
</dbReference>
<keyword evidence="5" id="KW-1185">Reference proteome</keyword>
<proteinExistence type="predicted"/>
<dbReference type="SMART" id="SM00448">
    <property type="entry name" value="REC"/>
    <property type="match status" value="1"/>
</dbReference>
<keyword evidence="1 2" id="KW-0597">Phosphoprotein</keyword>
<feature type="domain" description="Response regulatory" evidence="3">
    <location>
        <begin position="4"/>
        <end position="118"/>
    </location>
</feature>
<protein>
    <submittedName>
        <fullName evidence="4">Response regulator</fullName>
    </submittedName>
</protein>
<accession>A0ABV6YPH0</accession>
<name>A0ABV6YPH0_UNCEI</name>
<dbReference type="Proteomes" id="UP001594288">
    <property type="component" value="Unassembled WGS sequence"/>
</dbReference>
<dbReference type="PANTHER" id="PTHR44591:SF3">
    <property type="entry name" value="RESPONSE REGULATORY DOMAIN-CONTAINING PROTEIN"/>
    <property type="match status" value="1"/>
</dbReference>
<dbReference type="InterPro" id="IPR001789">
    <property type="entry name" value="Sig_transdc_resp-reg_receiver"/>
</dbReference>
<evidence type="ECO:0000256" key="2">
    <source>
        <dbReference type="PROSITE-ProRule" id="PRU00169"/>
    </source>
</evidence>
<dbReference type="CDD" id="cd00156">
    <property type="entry name" value="REC"/>
    <property type="match status" value="1"/>
</dbReference>
<comment type="caution">
    <text evidence="4">The sequence shown here is derived from an EMBL/GenBank/DDBJ whole genome shotgun (WGS) entry which is preliminary data.</text>
</comment>
<sequence length="138" mass="15043">MSGTILVVDDEQIVRDFFIDVAEAMGGNVETANDGDVAVRKCKEHHYDIIFMDMRMPHMNGLDACKTILSFDPATKVVMMSGFSEDRMMDEAIATGAIAKISKPFELKAIVNLIESAVEEATGGGGGPGQRCFYLVFE</sequence>
<dbReference type="EMBL" id="JBHPEI010000048">
    <property type="protein sequence ID" value="MFC1799964.1"/>
    <property type="molecule type" value="Genomic_DNA"/>
</dbReference>
<dbReference type="PROSITE" id="PS50110">
    <property type="entry name" value="RESPONSE_REGULATORY"/>
    <property type="match status" value="1"/>
</dbReference>
<evidence type="ECO:0000256" key="1">
    <source>
        <dbReference type="ARBA" id="ARBA00022553"/>
    </source>
</evidence>
<dbReference type="Pfam" id="PF00072">
    <property type="entry name" value="Response_reg"/>
    <property type="match status" value="1"/>
</dbReference>
<dbReference type="SUPFAM" id="SSF52172">
    <property type="entry name" value="CheY-like"/>
    <property type="match status" value="1"/>
</dbReference>